<dbReference type="AlphaFoldDB" id="A0A3S0PT19"/>
<evidence type="ECO:0000313" key="1">
    <source>
        <dbReference type="EMBL" id="RTZ50198.1"/>
    </source>
</evidence>
<protein>
    <recommendedName>
        <fullName evidence="3">Tetratricopeptide repeat protein</fullName>
    </recommendedName>
</protein>
<evidence type="ECO:0000313" key="2">
    <source>
        <dbReference type="Proteomes" id="UP000276953"/>
    </source>
</evidence>
<organism evidence="1 2">
    <name type="scientific">Chryseobacterium arthrosphaerae</name>
    <dbReference type="NCBI Taxonomy" id="651561"/>
    <lineage>
        <taxon>Bacteria</taxon>
        <taxon>Pseudomonadati</taxon>
        <taxon>Bacteroidota</taxon>
        <taxon>Flavobacteriia</taxon>
        <taxon>Flavobacteriales</taxon>
        <taxon>Weeksellaceae</taxon>
        <taxon>Chryseobacterium group</taxon>
        <taxon>Chryseobacterium</taxon>
    </lineage>
</organism>
<sequence length="62" mass="7246">MVKEKNDDISHLMTETLANLYFEQKLYSKAVKAFEILKKKYPEKADYFNAKIKDVNDSKSGK</sequence>
<comment type="caution">
    <text evidence="1">The sequence shown here is derived from an EMBL/GenBank/DDBJ whole genome shotgun (WGS) entry which is preliminary data.</text>
</comment>
<accession>A0A3S0PT19</accession>
<dbReference type="EMBL" id="RYFC01000001">
    <property type="protein sequence ID" value="RTZ50198.1"/>
    <property type="molecule type" value="Genomic_DNA"/>
</dbReference>
<proteinExistence type="predicted"/>
<dbReference type="Proteomes" id="UP000276953">
    <property type="component" value="Unassembled WGS sequence"/>
</dbReference>
<gene>
    <name evidence="1" type="ORF">EJ377_09705</name>
</gene>
<name>A0A3S0PT19_9FLAO</name>
<evidence type="ECO:0008006" key="3">
    <source>
        <dbReference type="Google" id="ProtNLM"/>
    </source>
</evidence>
<reference evidence="1 2" key="1">
    <citation type="submission" date="2018-12" db="EMBL/GenBank/DDBJ databases">
        <title>Draft Genome Sequence of Chryseobacterium arthrosphaerae strain ED882-96 Isolated from the Blood of a Patient with Liver Cirrhosis in Taiwan.</title>
        <authorList>
            <person name="Lin J.-N."/>
            <person name="Lai C.-H."/>
            <person name="Yang C.-H."/>
            <person name="Huang Y.-H."/>
        </authorList>
    </citation>
    <scope>NUCLEOTIDE SEQUENCE [LARGE SCALE GENOMIC DNA]</scope>
    <source>
        <strain evidence="1 2">ED882-96</strain>
    </source>
</reference>